<reference evidence="1 2" key="1">
    <citation type="submission" date="2018-11" db="EMBL/GenBank/DDBJ databases">
        <authorList>
            <consortium name="Pathogen Informatics"/>
        </authorList>
    </citation>
    <scope>NUCLEOTIDE SEQUENCE [LARGE SCALE GENOMIC DNA]</scope>
    <source>
        <strain>Denwood</strain>
        <strain evidence="2">Zambia</strain>
    </source>
</reference>
<proteinExistence type="predicted"/>
<organism evidence="1 2">
    <name type="scientific">Schistosoma mattheei</name>
    <dbReference type="NCBI Taxonomy" id="31246"/>
    <lineage>
        <taxon>Eukaryota</taxon>
        <taxon>Metazoa</taxon>
        <taxon>Spiralia</taxon>
        <taxon>Lophotrochozoa</taxon>
        <taxon>Platyhelminthes</taxon>
        <taxon>Trematoda</taxon>
        <taxon>Digenea</taxon>
        <taxon>Strigeidida</taxon>
        <taxon>Schistosomatoidea</taxon>
        <taxon>Schistosomatidae</taxon>
        <taxon>Schistosoma</taxon>
    </lineage>
</organism>
<sequence length="52" mass="6256">MILLNLFLKQLKVELPRNWNPTLLHHLKIKIESITKQNKLTVIIKTKKNVYF</sequence>
<evidence type="ECO:0000313" key="2">
    <source>
        <dbReference type="Proteomes" id="UP000269396"/>
    </source>
</evidence>
<name>A0A3P8FFC2_9TREM</name>
<evidence type="ECO:0000313" key="1">
    <source>
        <dbReference type="EMBL" id="VDP54005.1"/>
    </source>
</evidence>
<keyword evidence="2" id="KW-1185">Reference proteome</keyword>
<gene>
    <name evidence="1" type="ORF">SMTD_LOCUS10333</name>
</gene>
<accession>A0A3P8FFC2</accession>
<dbReference type="Proteomes" id="UP000269396">
    <property type="component" value="Unassembled WGS sequence"/>
</dbReference>
<protein>
    <submittedName>
        <fullName evidence="1">Uncharacterized protein</fullName>
    </submittedName>
</protein>
<dbReference type="AlphaFoldDB" id="A0A3P8FFC2"/>
<dbReference type="EMBL" id="UZAL01030481">
    <property type="protein sequence ID" value="VDP54005.1"/>
    <property type="molecule type" value="Genomic_DNA"/>
</dbReference>